<dbReference type="PANTHER" id="PTHR38406:SF1">
    <property type="entry name" value="TRANSCRIPTIONAL REPRESSOR OPI1"/>
    <property type="match status" value="1"/>
</dbReference>
<feature type="compositionally biased region" description="Basic and acidic residues" evidence="1">
    <location>
        <begin position="155"/>
        <end position="181"/>
    </location>
</feature>
<dbReference type="GO" id="GO:0005783">
    <property type="term" value="C:endoplasmic reticulum"/>
    <property type="evidence" value="ECO:0007669"/>
    <property type="project" value="TreeGrafter"/>
</dbReference>
<dbReference type="AlphaFoldDB" id="A0A0C3G9B4"/>
<dbReference type="GO" id="GO:0003714">
    <property type="term" value="F:transcription corepressor activity"/>
    <property type="evidence" value="ECO:0007669"/>
    <property type="project" value="InterPro"/>
</dbReference>
<feature type="region of interest" description="Disordered" evidence="1">
    <location>
        <begin position="369"/>
        <end position="453"/>
    </location>
</feature>
<feature type="compositionally biased region" description="Basic and acidic residues" evidence="1">
    <location>
        <begin position="592"/>
        <end position="617"/>
    </location>
</feature>
<dbReference type="GO" id="GO:0030968">
    <property type="term" value="P:endoplasmic reticulum unfolded protein response"/>
    <property type="evidence" value="ECO:0007669"/>
    <property type="project" value="TreeGrafter"/>
</dbReference>
<gene>
    <name evidence="2" type="ORF">PILCRDRAFT_814235</name>
</gene>
<dbReference type="STRING" id="765440.A0A0C3G9B4"/>
<accession>A0A0C3G9B4</accession>
<evidence type="ECO:0008006" key="4">
    <source>
        <dbReference type="Google" id="ProtNLM"/>
    </source>
</evidence>
<keyword evidence="3" id="KW-1185">Reference proteome</keyword>
<feature type="compositionally biased region" description="Gly residues" evidence="1">
    <location>
        <begin position="371"/>
        <end position="386"/>
    </location>
</feature>
<feature type="region of interest" description="Disordered" evidence="1">
    <location>
        <begin position="29"/>
        <end position="77"/>
    </location>
</feature>
<dbReference type="InParanoid" id="A0A0C3G9B4"/>
<dbReference type="GO" id="GO:0005634">
    <property type="term" value="C:nucleus"/>
    <property type="evidence" value="ECO:0007669"/>
    <property type="project" value="TreeGrafter"/>
</dbReference>
<protein>
    <recommendedName>
        <fullName evidence="4">Opi1-domain-containing protein</fullName>
    </recommendedName>
</protein>
<dbReference type="HOGENOM" id="CLU_021914_1_0_1"/>
<dbReference type="Proteomes" id="UP000054166">
    <property type="component" value="Unassembled WGS sequence"/>
</dbReference>
<feature type="compositionally biased region" description="Low complexity" evidence="1">
    <location>
        <begin position="409"/>
        <end position="419"/>
    </location>
</feature>
<feature type="compositionally biased region" description="Polar residues" evidence="1">
    <location>
        <begin position="215"/>
        <end position="225"/>
    </location>
</feature>
<dbReference type="OrthoDB" id="2441642at2759"/>
<dbReference type="EMBL" id="KN832977">
    <property type="protein sequence ID" value="KIM88339.1"/>
    <property type="molecule type" value="Genomic_DNA"/>
</dbReference>
<sequence length="648" mass="69192">MPGPSSPTLSLDDQDENVRIAVRALGAMRNSTGLSQSQSSIKTSSQPTPALSISSSATSPASTSLPSPSLSTQEDINSPDFVSRVSHFPLVGSALRVYEQGKASSRVVKYGAEMMESSVKTISRPVIDRLPVDVNQLDEFACRQLDRFGGYHCPSDPEHMLTDGRDQSRERGGPESAEHDSWSSGLQMRDASASRPHSRNGKDREKPSWCDADGTSAQQPSQPSPETEDDNSTTGAEQNREVAQRSRWQAVLLEAGGISAALSEESMRRLKYCLQWLQYATSHIDGQILVLRDFTASLQSLANNPSAVISPQHMRTLTDVRRDVVQTIRQVVDVVSKYAGGALPEPARSRVRGFILHLPQRWANAAQGEGVAKGAGGGAAIGGVPVGNGTRRGRNSRYQHHRERGAGSEGPTPASSGPSSPLPSPRLMPRREPQANGHRHAEASGVPPTAGAATQAAQRILTLSTESLDMMRGVTAVVKESLDRAEAWVERLRVVGVQRQQQNEQPESHTHQPFRVPSGPSTPAASDRSYTYDFSSPPPGTTSPWSSPPTPGGIDVVSPNASYGLGGLTLGVAGASVPGSTNSTPRNGLKCLPEEDKERPQQSHTPDEQVKEDEGGKVDSVAVNKDIRESNSTASKPGPEAASMDVDT</sequence>
<dbReference type="GO" id="GO:0006357">
    <property type="term" value="P:regulation of transcription by RNA polymerase II"/>
    <property type="evidence" value="ECO:0007669"/>
    <property type="project" value="TreeGrafter"/>
</dbReference>
<evidence type="ECO:0000313" key="2">
    <source>
        <dbReference type="EMBL" id="KIM88339.1"/>
    </source>
</evidence>
<evidence type="ECO:0000313" key="3">
    <source>
        <dbReference type="Proteomes" id="UP000054166"/>
    </source>
</evidence>
<feature type="region of interest" description="Disordered" evidence="1">
    <location>
        <begin position="499"/>
        <end position="558"/>
    </location>
</feature>
<proteinExistence type="predicted"/>
<feature type="compositionally biased region" description="Pro residues" evidence="1">
    <location>
        <begin position="536"/>
        <end position="551"/>
    </location>
</feature>
<evidence type="ECO:0000256" key="1">
    <source>
        <dbReference type="SAM" id="MobiDB-lite"/>
    </source>
</evidence>
<reference evidence="2 3" key="1">
    <citation type="submission" date="2014-04" db="EMBL/GenBank/DDBJ databases">
        <authorList>
            <consortium name="DOE Joint Genome Institute"/>
            <person name="Kuo A."/>
            <person name="Tarkka M."/>
            <person name="Buscot F."/>
            <person name="Kohler A."/>
            <person name="Nagy L.G."/>
            <person name="Floudas D."/>
            <person name="Copeland A."/>
            <person name="Barry K.W."/>
            <person name="Cichocki N."/>
            <person name="Veneault-Fourrey C."/>
            <person name="LaButti K."/>
            <person name="Lindquist E.A."/>
            <person name="Lipzen A."/>
            <person name="Lundell T."/>
            <person name="Morin E."/>
            <person name="Murat C."/>
            <person name="Sun H."/>
            <person name="Tunlid A."/>
            <person name="Henrissat B."/>
            <person name="Grigoriev I.V."/>
            <person name="Hibbett D.S."/>
            <person name="Martin F."/>
            <person name="Nordberg H.P."/>
            <person name="Cantor M.N."/>
            <person name="Hua S.X."/>
        </authorList>
    </citation>
    <scope>NUCLEOTIDE SEQUENCE [LARGE SCALE GENOMIC DNA]</scope>
    <source>
        <strain evidence="2 3">F 1598</strain>
    </source>
</reference>
<dbReference type="GO" id="GO:0008654">
    <property type="term" value="P:phospholipid biosynthetic process"/>
    <property type="evidence" value="ECO:0007669"/>
    <property type="project" value="TreeGrafter"/>
</dbReference>
<reference evidence="3" key="2">
    <citation type="submission" date="2015-01" db="EMBL/GenBank/DDBJ databases">
        <title>Evolutionary Origins and Diversification of the Mycorrhizal Mutualists.</title>
        <authorList>
            <consortium name="DOE Joint Genome Institute"/>
            <consortium name="Mycorrhizal Genomics Consortium"/>
            <person name="Kohler A."/>
            <person name="Kuo A."/>
            <person name="Nagy L.G."/>
            <person name="Floudas D."/>
            <person name="Copeland A."/>
            <person name="Barry K.W."/>
            <person name="Cichocki N."/>
            <person name="Veneault-Fourrey C."/>
            <person name="LaButti K."/>
            <person name="Lindquist E.A."/>
            <person name="Lipzen A."/>
            <person name="Lundell T."/>
            <person name="Morin E."/>
            <person name="Murat C."/>
            <person name="Riley R."/>
            <person name="Ohm R."/>
            <person name="Sun H."/>
            <person name="Tunlid A."/>
            <person name="Henrissat B."/>
            <person name="Grigoriev I.V."/>
            <person name="Hibbett D.S."/>
            <person name="Martin F."/>
        </authorList>
    </citation>
    <scope>NUCLEOTIDE SEQUENCE [LARGE SCALE GENOMIC DNA]</scope>
    <source>
        <strain evidence="3">F 1598</strain>
    </source>
</reference>
<name>A0A0C3G9B4_PILCF</name>
<feature type="compositionally biased region" description="Polar residues" evidence="1">
    <location>
        <begin position="519"/>
        <end position="534"/>
    </location>
</feature>
<feature type="compositionally biased region" description="Basic residues" evidence="1">
    <location>
        <begin position="391"/>
        <end position="403"/>
    </location>
</feature>
<feature type="region of interest" description="Disordered" evidence="1">
    <location>
        <begin position="151"/>
        <end position="243"/>
    </location>
</feature>
<feature type="compositionally biased region" description="Low complexity" evidence="1">
    <location>
        <begin position="35"/>
        <end position="72"/>
    </location>
</feature>
<dbReference type="PANTHER" id="PTHR38406">
    <property type="entry name" value="TRANSCRIPTIONAL REPRESSOR OPI1"/>
    <property type="match status" value="1"/>
</dbReference>
<dbReference type="Pfam" id="PF08618">
    <property type="entry name" value="Opi1"/>
    <property type="match status" value="1"/>
</dbReference>
<organism evidence="2 3">
    <name type="scientific">Piloderma croceum (strain F 1598)</name>
    <dbReference type="NCBI Taxonomy" id="765440"/>
    <lineage>
        <taxon>Eukaryota</taxon>
        <taxon>Fungi</taxon>
        <taxon>Dikarya</taxon>
        <taxon>Basidiomycota</taxon>
        <taxon>Agaricomycotina</taxon>
        <taxon>Agaricomycetes</taxon>
        <taxon>Agaricomycetidae</taxon>
        <taxon>Atheliales</taxon>
        <taxon>Atheliaceae</taxon>
        <taxon>Piloderma</taxon>
    </lineage>
</organism>
<dbReference type="InterPro" id="IPR013927">
    <property type="entry name" value="TF_Opi1_Ccg-8"/>
</dbReference>
<feature type="region of interest" description="Disordered" evidence="1">
    <location>
        <begin position="576"/>
        <end position="648"/>
    </location>
</feature>